<keyword evidence="4" id="KW-1185">Reference proteome</keyword>
<dbReference type="Pfam" id="PF25339">
    <property type="entry name" value="C2_C2CD3_N"/>
    <property type="match status" value="1"/>
</dbReference>
<dbReference type="Pfam" id="PF00168">
    <property type="entry name" value="C2"/>
    <property type="match status" value="2"/>
</dbReference>
<dbReference type="InterPro" id="IPR035892">
    <property type="entry name" value="C2_domain_sf"/>
</dbReference>
<feature type="compositionally biased region" description="Acidic residues" evidence="1">
    <location>
        <begin position="559"/>
        <end position="574"/>
    </location>
</feature>
<feature type="compositionally biased region" description="Acidic residues" evidence="1">
    <location>
        <begin position="2291"/>
        <end position="2306"/>
    </location>
</feature>
<feature type="compositionally biased region" description="Polar residues" evidence="1">
    <location>
        <begin position="2410"/>
        <end position="2423"/>
    </location>
</feature>
<dbReference type="PANTHER" id="PTHR21254:SF1">
    <property type="entry name" value="C2 DOMAIN-CONTAINING PROTEIN 3"/>
    <property type="match status" value="1"/>
</dbReference>
<feature type="region of interest" description="Disordered" evidence="1">
    <location>
        <begin position="835"/>
        <end position="904"/>
    </location>
</feature>
<reference evidence="3" key="1">
    <citation type="submission" date="2021-10" db="EMBL/GenBank/DDBJ databases">
        <title>Tropical sea cucumber genome reveals ecological adaptation and Cuvierian tubules defense mechanism.</title>
        <authorList>
            <person name="Chen T."/>
        </authorList>
    </citation>
    <scope>NUCLEOTIDE SEQUENCE</scope>
    <source>
        <strain evidence="3">Nanhai2018</strain>
        <tissue evidence="3">Muscle</tissue>
    </source>
</reference>
<evidence type="ECO:0000313" key="4">
    <source>
        <dbReference type="Proteomes" id="UP001152320"/>
    </source>
</evidence>
<feature type="region of interest" description="Disordered" evidence="1">
    <location>
        <begin position="2521"/>
        <end position="2545"/>
    </location>
</feature>
<dbReference type="OrthoDB" id="79771at2759"/>
<feature type="compositionally biased region" description="Low complexity" evidence="1">
    <location>
        <begin position="768"/>
        <end position="785"/>
    </location>
</feature>
<dbReference type="SUPFAM" id="SSF49562">
    <property type="entry name" value="C2 domain (Calcium/lipid-binding domain, CaLB)"/>
    <property type="match status" value="3"/>
</dbReference>
<feature type="domain" description="C2" evidence="2">
    <location>
        <begin position="928"/>
        <end position="1054"/>
    </location>
</feature>
<dbReference type="SMART" id="SM00239">
    <property type="entry name" value="C2"/>
    <property type="match status" value="5"/>
</dbReference>
<dbReference type="CDD" id="cd00030">
    <property type="entry name" value="C2"/>
    <property type="match status" value="2"/>
</dbReference>
<dbReference type="Gene3D" id="2.60.40.150">
    <property type="entry name" value="C2 domain"/>
    <property type="match status" value="2"/>
</dbReference>
<feature type="region of interest" description="Disordered" evidence="1">
    <location>
        <begin position="365"/>
        <end position="388"/>
    </location>
</feature>
<gene>
    <name evidence="3" type="ORF">HOLleu_29935</name>
</gene>
<dbReference type="Proteomes" id="UP001152320">
    <property type="component" value="Chromosome 15"/>
</dbReference>
<feature type="region of interest" description="Disordered" evidence="1">
    <location>
        <begin position="2059"/>
        <end position="2102"/>
    </location>
</feature>
<feature type="compositionally biased region" description="Basic and acidic residues" evidence="1">
    <location>
        <begin position="835"/>
        <end position="854"/>
    </location>
</feature>
<dbReference type="GO" id="GO:0005814">
    <property type="term" value="C:centriole"/>
    <property type="evidence" value="ECO:0007669"/>
    <property type="project" value="TreeGrafter"/>
</dbReference>
<feature type="compositionally biased region" description="Basic residues" evidence="1">
    <location>
        <begin position="1992"/>
        <end position="2004"/>
    </location>
</feature>
<dbReference type="PANTHER" id="PTHR21254">
    <property type="entry name" value="C2 DOMAIN-CONTAINING PROTEIN 3"/>
    <property type="match status" value="1"/>
</dbReference>
<feature type="compositionally biased region" description="Polar residues" evidence="1">
    <location>
        <begin position="372"/>
        <end position="382"/>
    </location>
</feature>
<feature type="region of interest" description="Disordered" evidence="1">
    <location>
        <begin position="171"/>
        <end position="246"/>
    </location>
</feature>
<dbReference type="InterPro" id="IPR000008">
    <property type="entry name" value="C2_dom"/>
</dbReference>
<feature type="region of interest" description="Disordered" evidence="1">
    <location>
        <begin position="760"/>
        <end position="791"/>
    </location>
</feature>
<dbReference type="GO" id="GO:0061511">
    <property type="term" value="P:centriole elongation"/>
    <property type="evidence" value="ECO:0007669"/>
    <property type="project" value="TreeGrafter"/>
</dbReference>
<evidence type="ECO:0000313" key="3">
    <source>
        <dbReference type="EMBL" id="KAJ8027861.1"/>
    </source>
</evidence>
<feature type="region of interest" description="Disordered" evidence="1">
    <location>
        <begin position="504"/>
        <end position="576"/>
    </location>
</feature>
<proteinExistence type="predicted"/>
<feature type="compositionally biased region" description="Polar residues" evidence="1">
    <location>
        <begin position="173"/>
        <end position="184"/>
    </location>
</feature>
<feature type="domain" description="C2" evidence="2">
    <location>
        <begin position="1790"/>
        <end position="1918"/>
    </location>
</feature>
<feature type="compositionally biased region" description="Polar residues" evidence="1">
    <location>
        <begin position="191"/>
        <end position="202"/>
    </location>
</feature>
<feature type="region of interest" description="Disordered" evidence="1">
    <location>
        <begin position="2261"/>
        <end position="2461"/>
    </location>
</feature>
<feature type="region of interest" description="Disordered" evidence="1">
    <location>
        <begin position="1960"/>
        <end position="2025"/>
    </location>
</feature>
<feature type="domain" description="C2" evidence="2">
    <location>
        <begin position="1128"/>
        <end position="1283"/>
    </location>
</feature>
<feature type="compositionally biased region" description="Basic and acidic residues" evidence="1">
    <location>
        <begin position="2083"/>
        <end position="2097"/>
    </location>
</feature>
<protein>
    <submittedName>
        <fullName evidence="3">C2 domain-containing protein 3</fullName>
    </submittedName>
</protein>
<dbReference type="PROSITE" id="PS50004">
    <property type="entry name" value="C2"/>
    <property type="match status" value="3"/>
</dbReference>
<organism evidence="3 4">
    <name type="scientific">Holothuria leucospilota</name>
    <name type="common">Black long sea cucumber</name>
    <name type="synonym">Mertensiothuria leucospilota</name>
    <dbReference type="NCBI Taxonomy" id="206669"/>
    <lineage>
        <taxon>Eukaryota</taxon>
        <taxon>Metazoa</taxon>
        <taxon>Echinodermata</taxon>
        <taxon>Eleutherozoa</taxon>
        <taxon>Echinozoa</taxon>
        <taxon>Holothuroidea</taxon>
        <taxon>Aspidochirotacea</taxon>
        <taxon>Aspidochirotida</taxon>
        <taxon>Holothuriidae</taxon>
        <taxon>Holothuria</taxon>
    </lineage>
</organism>
<feature type="compositionally biased region" description="Basic and acidic residues" evidence="1">
    <location>
        <begin position="2365"/>
        <end position="2407"/>
    </location>
</feature>
<feature type="compositionally biased region" description="Polar residues" evidence="1">
    <location>
        <begin position="1978"/>
        <end position="1987"/>
    </location>
</feature>
<feature type="compositionally biased region" description="Low complexity" evidence="1">
    <location>
        <begin position="1756"/>
        <end position="1765"/>
    </location>
</feature>
<feature type="compositionally biased region" description="Basic and acidic residues" evidence="1">
    <location>
        <begin position="868"/>
        <end position="880"/>
    </location>
</feature>
<feature type="compositionally biased region" description="Polar residues" evidence="1">
    <location>
        <begin position="213"/>
        <end position="229"/>
    </location>
</feature>
<feature type="region of interest" description="Disordered" evidence="1">
    <location>
        <begin position="1751"/>
        <end position="1797"/>
    </location>
</feature>
<feature type="region of interest" description="Disordered" evidence="1">
    <location>
        <begin position="2124"/>
        <end position="2146"/>
    </location>
</feature>
<feature type="compositionally biased region" description="Polar residues" evidence="1">
    <location>
        <begin position="1539"/>
        <end position="1548"/>
    </location>
</feature>
<accession>A0A9Q1BJS4</accession>
<dbReference type="GO" id="GO:0060271">
    <property type="term" value="P:cilium assembly"/>
    <property type="evidence" value="ECO:0007669"/>
    <property type="project" value="TreeGrafter"/>
</dbReference>
<feature type="region of interest" description="Disordered" evidence="1">
    <location>
        <begin position="1512"/>
        <end position="1549"/>
    </location>
</feature>
<name>A0A9Q1BJS4_HOLLE</name>
<dbReference type="GO" id="GO:0071539">
    <property type="term" value="P:protein localization to centrosome"/>
    <property type="evidence" value="ECO:0007669"/>
    <property type="project" value="TreeGrafter"/>
</dbReference>
<feature type="compositionally biased region" description="Basic and acidic residues" evidence="1">
    <location>
        <begin position="1769"/>
        <end position="1797"/>
    </location>
</feature>
<evidence type="ECO:0000259" key="2">
    <source>
        <dbReference type="PROSITE" id="PS50004"/>
    </source>
</evidence>
<evidence type="ECO:0000256" key="1">
    <source>
        <dbReference type="SAM" id="MobiDB-lite"/>
    </source>
</evidence>
<sequence length="2562" mass="285456">MGKKKLKTGKKTKRKAGLIEDVRAATSLPPSVDGQLRCFLRVTASKISWVLAKPPEVFWLRLKWWGEQSSGSLFRPSDGRADTKSLVRKTARFPIRCGPKQFAEYLNAMSVCVFELVKGSQMTSIGKATVSELGLLSPQNPISGTYPIFSNQKAEKLADLSVSMKFEPLPVSYDSSSSVPTTDASLPAPSEQMSDTGSTQPSILKKPRKTSSHHSSLSQQAPSSGNEASNRGKVTPSGADNDYSFVVGPGAGGYRNMVDETSRRLTQDELPQRMTGTDTTVSVQYHVSYKVLSTLPLPYGIYFCENIYPDTATDSMSIPRVASSQVRERFELPPTSDAGKELISAILEKGNKLMDSMIRVQCEVQPKGPGTEGSSSGPQLEQTAPFPLRRSSSGDLFRELLKEGVSPEKINVYPVTQEGGKDALDPTLKLVVGDEITDKEMKKLKIGSSTSPVGSVESDISDVMDVPTTDSDDPLREDSILEELFYKGHRSSSDSEGLSDILLSSDSETEVPQRKHMKTRKGMQIKKKATKDTSARLPVDVEQPEEPEMEEKREARDIQEDDNINDTETNDDSYDTSSVATLLHQSLHGVEGLSVQRLTLLGRIHAAKVSIDMLTLTRTTLGDAISSKSKIPRRIPGDAKVKGKPPRPHEKSTYFVEYQFPVTASSQDSDYLSSMATEVTRIVSKKVTEKNGKVEVQFGHHSVFPIQFDGSTVDHWWTRLLVLRIYHKLAGQKTPSLIAVGSIPLKSIIKSPNLSTSVDLPIRQKLPDSQQTSSTTITTDSTSTSPEERIPELGKIQISIELASDSKDFKSAVARTKLAEMQGAKLISLPTVKKEHAHYVGSKSKDKQASKPDDSISSTPRVLPQKSAPRDEIRRQDDVSRQSGDGITPKYQEKSPEKWTYPDSRQEVEHQTLFTLLLIPEGRGLTIQGKKPLSSTSENQPNLVPTPSYLINTPAPLQGHRDFVTRNPYLVCKMFWSDDAVHSHVCWGTSEPNFNFSQVAPVLLTPSLLERTRNNFMVVEVWDKKTSGQNDELIGIAKLPLHQFYMSFRDRKIASAILKSQYPVVGIDNYAPVINPFTGVHYGQIKVLLAMGAFHQVSSLQRLKGDISLDNSKPERPLHYLERSEKSKSQALFPSKDDDQQSTLQVEHIFEVVIEGIRSLPQGEDVVWGEADCFVQYHFPSQEKQYNHLQGSLNLRSFRSATTLCLPDPTFNEVTRHRIFLPQSVPVQRELLTACAGVGGAGGSIPFEVWCRYYYPNVRDQVMAKASLPLAKLCAMVTMQRRGESSVQTFNLPLRALQEDSEEEKQIMSGGFLDVTVSYKQSIMKRESPTSPLTLSTFPSVTLSVTLYRATGLQAAALTLARYHSELQFASDVGVNTFATVGLTFLPKEEVKKSRTIARSFSPELSHQVDFSCPLVLHSEGEVGDMLEQEVSLAEVLETADMEVKLWHQVQQIHKDSQGSYKFPGTTSSLSGRQVVAPPSEILLGSTTVPLKYLLLKRTGLHGWYSVTVPPNDGWATSQTHRDQHTDPPIASAEDDNIPSYQSTSQREGGSLELDIKFAQKSDHEKVIEVGHRMGWSSQVSLDEEGLSDSGAVAITVQIDKIMFHELSILKPGQNRWDDSCDVYIRYQFYDRRPTCSSLVRARVTHKGEVSVDMKYKQTLQLNMNPSLMWYLREESLEVQVWVSSGQDHPSRKDSNPRHRDKCIGSAHIGLTKLSIESSRQHRISGLYPLSKPGRDNMYGASLRGSVTLQRGHIKSSPSQESVSESDSECPRFEAVDRSDQKTDKEEKVFDQQEHQSEEIEEILEPIPFELHIERAMGLSASPQRWNATPLSSYVTLQVMDSDPLVTSTVPDSTRPVWNFYQEIILSPDEVVEKQHLIFKVWLQTTAKQDTSCDRMLGFTSVDLGPLLVGFRSLNGWYNIMDFSSQVKGQLKIAITPKRDLSNLKKKAVKYMSHMTSPNTTGFLPPLHSSVPAHPISGYNQETSNPPLSAPRPKHHHHEQHHRGVKESHEKLRSLQKQHGSVLDDPSLSLLRENLKKNLADLDSLKEKLDQKRRCLDQPDGVKFAHGSTSTTGDLPSDPVESETNKLEHQKQREYNETHPVQSRWVPDVSRDVADRLSFNRFMERGGTNDADGRGNVGARSGSPAMLHEIDEVVQYEQEETDDQFGEDDDGIDQLSEGQEEYEEEKDGDIVIPRTLNDVLLECPEEMETYYTGVEELKGDDNSNTGGSVGYETPEEALERIQNRILEVVSNNLKKGEEIKDTFEKTETVEGNPSLREEDETVGEKGSHLDENDEDIIDEDEGEDAESILSQSSSGLEDLASFASSRDECDSEQVSGRKLPERVRLGSPTEIDDVYANSETVDVQTESRDEYVRLEDYSEEGKMKAREFEGNESQGRYHDENMVDGGKEAVSSSSMTEIVQPTLESEPQQDEEEENGLSPEDIVSLHDSTKQQTRRSHQDISNPAVLELPNFFLPREDLASAMRTLDSAVSGAPQTQYKQPDTGSLSEKIQAAREVAQRMEKASKEVQSAGKSFRPKKFAKKQPTAEEAKRIAKIFSAKYSPS</sequence>
<feature type="compositionally biased region" description="Basic residues" evidence="1">
    <location>
        <begin position="514"/>
        <end position="529"/>
    </location>
</feature>
<dbReference type="EMBL" id="JAIZAY010000015">
    <property type="protein sequence ID" value="KAJ8027861.1"/>
    <property type="molecule type" value="Genomic_DNA"/>
</dbReference>
<dbReference type="GO" id="GO:0034451">
    <property type="term" value="C:centriolar satellite"/>
    <property type="evidence" value="ECO:0007669"/>
    <property type="project" value="TreeGrafter"/>
</dbReference>
<feature type="region of interest" description="Disordered" evidence="1">
    <location>
        <begin position="2158"/>
        <end position="2187"/>
    </location>
</feature>
<comment type="caution">
    <text evidence="3">The sequence shown here is derived from an EMBL/GenBank/DDBJ whole genome shotgun (WGS) entry which is preliminary data.</text>
</comment>
<dbReference type="InterPro" id="IPR057537">
    <property type="entry name" value="C2_C2CD3_N"/>
</dbReference>